<dbReference type="InterPro" id="IPR043502">
    <property type="entry name" value="DNA/RNA_pol_sf"/>
</dbReference>
<dbReference type="GO" id="GO:0006351">
    <property type="term" value="P:DNA-templated transcription"/>
    <property type="evidence" value="ECO:0007669"/>
    <property type="project" value="InterPro"/>
</dbReference>
<dbReference type="GO" id="GO:0003723">
    <property type="term" value="F:RNA binding"/>
    <property type="evidence" value="ECO:0007669"/>
    <property type="project" value="InterPro"/>
</dbReference>
<evidence type="ECO:0000259" key="5">
    <source>
        <dbReference type="Pfam" id="PF00680"/>
    </source>
</evidence>
<keyword evidence="4" id="KW-0693">Viral RNA replication</keyword>
<dbReference type="CDD" id="cd23185">
    <property type="entry name" value="dsRNAv_Picobirnaviridae_RdRp"/>
    <property type="match status" value="1"/>
</dbReference>
<evidence type="ECO:0000313" key="6">
    <source>
        <dbReference type="EMBL" id="ATY68934.1"/>
    </source>
</evidence>
<organism evidence="6">
    <name type="scientific">Bovine picobirnavirus</name>
    <dbReference type="NCBI Taxonomy" id="1977295"/>
    <lineage>
        <taxon>Viruses</taxon>
        <taxon>Riboviria</taxon>
        <taxon>Orthornavirae</taxon>
        <taxon>Pisuviricota</taxon>
        <taxon>Duplopiviricetes</taxon>
        <taxon>Durnavirales</taxon>
        <taxon>Picobirnaviridae</taxon>
        <taxon>Orthopicobirnavirus</taxon>
    </lineage>
</organism>
<name>A0A4Y1KCX0_9VIRU</name>
<keyword evidence="1 6" id="KW-0696">RNA-directed RNA polymerase</keyword>
<sequence>MAKQKPYSLVNVYPSGYFVVPNHGLKNYFTRVRLGQPEEYRTTFAKNENLADVLDDWDRELQSLADTWPSLYEYETAMREKVGPMSIMKPLVERMDDIEHYYLDVTLHAKSLDQQDLDSVVNEWSVSKPLTLFSRTSTWDQMRKNTNAGNPSFAKRNRVGNKILNSELTDYVEDLGFTKVYWDHDEFGICAVLGWRGQEGGIEPDDVKQRVVWMFPASVNLEELRLYYPLVQYAQTNELVPAWHSMELVDTCITRMFDTKDKADLVMCTDFTRFDQHFNSKLQDGARYILAQLFHGRDENNWLKEVFPIKYVIPLMYDYGKLITGLHGMGSGSGGTNADETLVHRALQYEAARAQGSRLNKFSQCLGDDGVLTYPGLDPDLLVKSYSSHGLEMNPDKQDLSDVECTYLRRWHHIKYRRDGICVGVYSTNRAIGRLCEQERFYAPKDWGPKMVALRQLSILENCKFHPMAVQFVKWCMKRDKYRLGIDIPGFLDNIDLEAKEATAHMPDFLGYTKSEMLDSRGGISRWWIVKTLKSLS</sequence>
<keyword evidence="3" id="KW-0548">Nucleotidyltransferase</keyword>
<reference evidence="6" key="1">
    <citation type="journal article" date="2019" name="Viruses">
        <title>Novel Picobirnaviruses in Respiratory and Alimentary Tracts of Cattle and Monkeys with Large Intra- and Inter-Host Diversity.</title>
        <authorList>
            <person name="Woo P.C.Y."/>
            <person name="Teng J.L.L."/>
            <person name="Bai R."/>
            <person name="Tang Y."/>
            <person name="Wong A.Y.P."/>
            <person name="Li K.S.M."/>
            <person name="Lam C.S.F."/>
            <person name="Fan R.Y.Y."/>
            <person name="Lau S.K.P."/>
            <person name="Yuen K.Y."/>
        </authorList>
    </citation>
    <scope>NUCLEOTIDE SEQUENCE</scope>
    <source>
        <strain evidence="6">C345N</strain>
    </source>
</reference>
<keyword evidence="2" id="KW-0808">Transferase</keyword>
<evidence type="ECO:0000256" key="4">
    <source>
        <dbReference type="ARBA" id="ARBA00022953"/>
    </source>
</evidence>
<dbReference type="SUPFAM" id="SSF56672">
    <property type="entry name" value="DNA/RNA polymerases"/>
    <property type="match status" value="1"/>
</dbReference>
<dbReference type="GO" id="GO:0003968">
    <property type="term" value="F:RNA-directed RNA polymerase activity"/>
    <property type="evidence" value="ECO:0007669"/>
    <property type="project" value="UniProtKB-KW"/>
</dbReference>
<dbReference type="EMBL" id="KY120171">
    <property type="protein sequence ID" value="ATY68934.1"/>
    <property type="molecule type" value="Genomic_RNA"/>
</dbReference>
<feature type="domain" description="RNA-directed RNA polymerase C-terminal" evidence="5">
    <location>
        <begin position="206"/>
        <end position="410"/>
    </location>
</feature>
<evidence type="ECO:0000256" key="1">
    <source>
        <dbReference type="ARBA" id="ARBA00022484"/>
    </source>
</evidence>
<evidence type="ECO:0000256" key="3">
    <source>
        <dbReference type="ARBA" id="ARBA00022695"/>
    </source>
</evidence>
<evidence type="ECO:0000256" key="2">
    <source>
        <dbReference type="ARBA" id="ARBA00022679"/>
    </source>
</evidence>
<proteinExistence type="predicted"/>
<dbReference type="Pfam" id="PF00680">
    <property type="entry name" value="RdRP_1"/>
    <property type="match status" value="1"/>
</dbReference>
<dbReference type="InterPro" id="IPR001205">
    <property type="entry name" value="RNA-dir_pol_C"/>
</dbReference>
<accession>A0A4Y1KCX0</accession>
<protein>
    <submittedName>
        <fullName evidence="6">RNA-dependent RNA polymerase</fullName>
    </submittedName>
</protein>